<feature type="region of interest" description="Disordered" evidence="2">
    <location>
        <begin position="301"/>
        <end position="471"/>
    </location>
</feature>
<feature type="domain" description="Caprin-1 dimerization" evidence="3">
    <location>
        <begin position="115"/>
        <end position="232"/>
    </location>
</feature>
<dbReference type="EMBL" id="LJIG01022493">
    <property type="protein sequence ID" value="KRT80289.1"/>
    <property type="molecule type" value="Genomic_DNA"/>
</dbReference>
<dbReference type="PRINTS" id="PR01217">
    <property type="entry name" value="PRICHEXTENSN"/>
</dbReference>
<reference evidence="4 5" key="1">
    <citation type="submission" date="2015-09" db="EMBL/GenBank/DDBJ databases">
        <title>Draft genome of the scarab beetle Oryctes borbonicus.</title>
        <authorList>
            <person name="Meyer J.M."/>
            <person name="Markov G.V."/>
            <person name="Baskaran P."/>
            <person name="Herrmann M."/>
            <person name="Sommer R.J."/>
            <person name="Roedelsperger C."/>
        </authorList>
    </citation>
    <scope>NUCLEOTIDE SEQUENCE [LARGE SCALE GENOMIC DNA]</scope>
    <source>
        <strain evidence="4">OB123</strain>
        <tissue evidence="4">Whole animal</tissue>
    </source>
</reference>
<feature type="non-terminal residue" evidence="4">
    <location>
        <position position="1"/>
    </location>
</feature>
<accession>A0A0T6AYW5</accession>
<feature type="compositionally biased region" description="Polar residues" evidence="2">
    <location>
        <begin position="340"/>
        <end position="351"/>
    </location>
</feature>
<organism evidence="4 5">
    <name type="scientific">Oryctes borbonicus</name>
    <dbReference type="NCBI Taxonomy" id="1629725"/>
    <lineage>
        <taxon>Eukaryota</taxon>
        <taxon>Metazoa</taxon>
        <taxon>Ecdysozoa</taxon>
        <taxon>Arthropoda</taxon>
        <taxon>Hexapoda</taxon>
        <taxon>Insecta</taxon>
        <taxon>Pterygota</taxon>
        <taxon>Neoptera</taxon>
        <taxon>Endopterygota</taxon>
        <taxon>Coleoptera</taxon>
        <taxon>Polyphaga</taxon>
        <taxon>Scarabaeiformia</taxon>
        <taxon>Scarabaeidae</taxon>
        <taxon>Dynastinae</taxon>
        <taxon>Oryctes</taxon>
    </lineage>
</organism>
<gene>
    <name evidence="4" type="ORF">AMK59_7361</name>
</gene>
<evidence type="ECO:0000313" key="5">
    <source>
        <dbReference type="Proteomes" id="UP000051574"/>
    </source>
</evidence>
<dbReference type="PANTHER" id="PTHR22922:SF19">
    <property type="entry name" value="CAPRIN HOMOLOG"/>
    <property type="match status" value="1"/>
</dbReference>
<dbReference type="AlphaFoldDB" id="A0A0T6AYW5"/>
<keyword evidence="5" id="KW-1185">Reference proteome</keyword>
<dbReference type="PANTHER" id="PTHR22922">
    <property type="entry name" value="GPI-ANCHORED PROTEIN P137"/>
    <property type="match status" value="1"/>
</dbReference>
<sequence>KHEKAVKMPSAANLKIDKPLSTENSVNESNPNAVTPLRQAITTIEHKIRNLEKRKAKLESYRELQNSGKDLNQDQKTAIAKYGEVVQTLEFAREQYKQFLSIATSSEKEAKKQARKDAVARSQAELAKVREVLLVQDALAQMGQDNIREDFLNGRNGAAQLSETDLKLLDDLYAAVTPKHEPGDSQIFCAQIQAAAEHLLAVVDGKPKEAFGSTYSNIKDIIGRIHESGYFDQSQEPAYVEVSENTEHVPEVQAPEVLNHENVVPEPAMPPMDALTIEPRPPVPPMPVEAPLVQMPPEQQMYFQQQQPQQPQPRPLTEVLGPGSFSFLQDSELDTPPEQIPSQTFTNQSYVQAPPPPIPMPPHFQPYPQNPPPPQPLPQQPPLPLQQQQQPQPPQPLQQPPPPTAAPMPGNGVDENHDHQSNDSQKQRGRPRSNNQQQQQPYYPTNNGYTNRQRQNRSGPRPAAAGNRHNQ</sequence>
<feature type="compositionally biased region" description="Pro residues" evidence="2">
    <location>
        <begin position="391"/>
        <end position="406"/>
    </location>
</feature>
<feature type="region of interest" description="Disordered" evidence="2">
    <location>
        <begin position="1"/>
        <end position="34"/>
    </location>
</feature>
<name>A0A0T6AYW5_9SCAR</name>
<evidence type="ECO:0000256" key="1">
    <source>
        <dbReference type="ARBA" id="ARBA00007950"/>
    </source>
</evidence>
<dbReference type="GO" id="GO:0005737">
    <property type="term" value="C:cytoplasm"/>
    <property type="evidence" value="ECO:0007669"/>
    <property type="project" value="TreeGrafter"/>
</dbReference>
<evidence type="ECO:0000259" key="3">
    <source>
        <dbReference type="Pfam" id="PF18293"/>
    </source>
</evidence>
<comment type="similarity">
    <text evidence="1">Belongs to the caprin family.</text>
</comment>
<evidence type="ECO:0000256" key="2">
    <source>
        <dbReference type="SAM" id="MobiDB-lite"/>
    </source>
</evidence>
<protein>
    <recommendedName>
        <fullName evidence="3">Caprin-1 dimerization domain-containing protein</fullName>
    </recommendedName>
</protein>
<feature type="compositionally biased region" description="Low complexity" evidence="2">
    <location>
        <begin position="432"/>
        <end position="449"/>
    </location>
</feature>
<dbReference type="InterPro" id="IPR041637">
    <property type="entry name" value="Caprin-1_dimer"/>
</dbReference>
<dbReference type="Pfam" id="PF18293">
    <property type="entry name" value="Caprin-1_dimer"/>
    <property type="match status" value="1"/>
</dbReference>
<dbReference type="OrthoDB" id="10062814at2759"/>
<dbReference type="Proteomes" id="UP000051574">
    <property type="component" value="Unassembled WGS sequence"/>
</dbReference>
<evidence type="ECO:0000313" key="4">
    <source>
        <dbReference type="EMBL" id="KRT80289.1"/>
    </source>
</evidence>
<dbReference type="GO" id="GO:0003723">
    <property type="term" value="F:RNA binding"/>
    <property type="evidence" value="ECO:0007669"/>
    <property type="project" value="TreeGrafter"/>
</dbReference>
<comment type="caution">
    <text evidence="4">The sequence shown here is derived from an EMBL/GenBank/DDBJ whole genome shotgun (WGS) entry which is preliminary data.</text>
</comment>
<feature type="compositionally biased region" description="Pro residues" evidence="2">
    <location>
        <begin position="353"/>
        <end position="384"/>
    </location>
</feature>
<proteinExistence type="inferred from homology"/>
<feature type="compositionally biased region" description="Polar residues" evidence="2">
    <location>
        <begin position="21"/>
        <end position="33"/>
    </location>
</feature>
<dbReference type="InterPro" id="IPR028816">
    <property type="entry name" value="Caprin"/>
</dbReference>